<dbReference type="RefSeq" id="WP_121331456.1">
    <property type="nucleotide sequence ID" value="NZ_PSZG01000001.1"/>
</dbReference>
<evidence type="ECO:0000259" key="2">
    <source>
        <dbReference type="Pfam" id="PF04984"/>
    </source>
</evidence>
<proteinExistence type="inferred from homology"/>
<dbReference type="AlphaFoldDB" id="A0A8B3F934"/>
<name>A0A8B3F934_PECPM</name>
<dbReference type="InterPro" id="IPR020287">
    <property type="entry name" value="Tail_sheath_C"/>
</dbReference>
<protein>
    <submittedName>
        <fullName evidence="4">Phage tail protein</fullName>
    </submittedName>
</protein>
<organism evidence="4 5">
    <name type="scientific">Pectobacterium parmentieri</name>
    <dbReference type="NCBI Taxonomy" id="1905730"/>
    <lineage>
        <taxon>Bacteria</taxon>
        <taxon>Pseudomonadati</taxon>
        <taxon>Pseudomonadota</taxon>
        <taxon>Gammaproteobacteria</taxon>
        <taxon>Enterobacterales</taxon>
        <taxon>Pectobacteriaceae</taxon>
        <taxon>Pectobacterium</taxon>
    </lineage>
</organism>
<dbReference type="Pfam" id="PF17482">
    <property type="entry name" value="Phage_sheath_1C"/>
    <property type="match status" value="1"/>
</dbReference>
<comment type="caution">
    <text evidence="4">The sequence shown here is derived from an EMBL/GenBank/DDBJ whole genome shotgun (WGS) entry which is preliminary data.</text>
</comment>
<evidence type="ECO:0000256" key="1">
    <source>
        <dbReference type="ARBA" id="ARBA00008005"/>
    </source>
</evidence>
<feature type="domain" description="Tail sheath protein C-terminal" evidence="3">
    <location>
        <begin position="367"/>
        <end position="464"/>
    </location>
</feature>
<accession>A0A8B3F934</accession>
<gene>
    <name evidence="4" type="ORF">C5E00_04875</name>
</gene>
<sequence length="475" mass="51728">MAANYLHGVETTEVENGARPVKTVKSAVIGLIGTAPTGPVNTVTLCLSEKDAEQFGSQYSGFTIPQALDAIYDHGAGTVLVINVLDPDVHKTHVDNASVTFAAATGKAQLAQRAIAKLVLRQSLETTPYIDGTDYQLDAQTGVITRLNSNIPTEDAVLASYDYADPTKVTAAEIIGAVNAAGNRTGMKLLHDTYNQFGFFAKILIAPVFCTQNSVSVELIALADKLDAITYIDAPIGTTFAQVLAGRGPTGSINFNTSSDRVRLCYPHVKVYDAQTNSERLEPLSQRAAGLRAKVDLERGFWWSSSNQELLGITGVERQLSAMIDDPNSEVNLLNEQGITTVFNSYGSGLRLWGNRCAAWPTVTHMRNFENVRRTGDVINESIRYFSQQYIDMPITQALIDALTESVNGYGRKLIGDGALLGFKCWYDPARNEETELAAGHLLLSYKYTPPPPLERLTFETEITSEYLVTLEGNS</sequence>
<dbReference type="Pfam" id="PF04984">
    <property type="entry name" value="Phage_sheath_1"/>
    <property type="match status" value="1"/>
</dbReference>
<evidence type="ECO:0000259" key="3">
    <source>
        <dbReference type="Pfam" id="PF17482"/>
    </source>
</evidence>
<dbReference type="InterPro" id="IPR052042">
    <property type="entry name" value="Tail_sheath_structural"/>
</dbReference>
<dbReference type="InterPro" id="IPR035089">
    <property type="entry name" value="Phage_sheath_subtilisin"/>
</dbReference>
<comment type="similarity">
    <text evidence="1">Belongs to the myoviridae tail sheath protein family.</text>
</comment>
<feature type="domain" description="Tail sheath protein subtilisin-like" evidence="2">
    <location>
        <begin position="182"/>
        <end position="357"/>
    </location>
</feature>
<dbReference type="PANTHER" id="PTHR35861">
    <property type="match status" value="1"/>
</dbReference>
<evidence type="ECO:0000313" key="4">
    <source>
        <dbReference type="EMBL" id="RKO76159.1"/>
    </source>
</evidence>
<dbReference type="EMBL" id="PSZG01000001">
    <property type="protein sequence ID" value="RKO76159.1"/>
    <property type="molecule type" value="Genomic_DNA"/>
</dbReference>
<reference evidence="4 5" key="1">
    <citation type="journal article" date="2018" name="BMC Genomics">
        <title>High genomic variability in the plant pathogenic bacterium Pectobacterium parmentieri deciphered from de novo assembled complete genomes.</title>
        <authorList>
            <person name="Zoledowska S."/>
            <person name="Motyka-Pomagruk A."/>
            <person name="Sledz W."/>
            <person name="Mengoni A."/>
            <person name="Lojkowska E."/>
        </authorList>
    </citation>
    <scope>NUCLEOTIDE SEQUENCE [LARGE SCALE GENOMIC DNA]</scope>
    <source>
        <strain evidence="4 5">IFB5626</strain>
    </source>
</reference>
<dbReference type="PANTHER" id="PTHR35861:SF1">
    <property type="entry name" value="PHAGE TAIL SHEATH PROTEIN"/>
    <property type="match status" value="1"/>
</dbReference>
<dbReference type="Gene3D" id="3.40.50.11780">
    <property type="match status" value="1"/>
</dbReference>
<evidence type="ECO:0000313" key="5">
    <source>
        <dbReference type="Proteomes" id="UP000269665"/>
    </source>
</evidence>
<dbReference type="Proteomes" id="UP000269665">
    <property type="component" value="Unassembled WGS sequence"/>
</dbReference>